<dbReference type="Proteomes" id="UP000000226">
    <property type="component" value="Chromosome 9"/>
</dbReference>
<feature type="compositionally biased region" description="Low complexity" evidence="1">
    <location>
        <begin position="106"/>
        <end position="126"/>
    </location>
</feature>
<organism evidence="3 4">
    <name type="scientific">Phaseolus vulgaris</name>
    <name type="common">Kidney bean</name>
    <name type="synonym">French bean</name>
    <dbReference type="NCBI Taxonomy" id="3885"/>
    <lineage>
        <taxon>Eukaryota</taxon>
        <taxon>Viridiplantae</taxon>
        <taxon>Streptophyta</taxon>
        <taxon>Embryophyta</taxon>
        <taxon>Tracheophyta</taxon>
        <taxon>Spermatophyta</taxon>
        <taxon>Magnoliopsida</taxon>
        <taxon>eudicotyledons</taxon>
        <taxon>Gunneridae</taxon>
        <taxon>Pentapetalae</taxon>
        <taxon>rosids</taxon>
        <taxon>fabids</taxon>
        <taxon>Fabales</taxon>
        <taxon>Fabaceae</taxon>
        <taxon>Papilionoideae</taxon>
        <taxon>50 kb inversion clade</taxon>
        <taxon>NPAAA clade</taxon>
        <taxon>indigoferoid/millettioid clade</taxon>
        <taxon>Phaseoleae</taxon>
        <taxon>Phaseolus</taxon>
    </lineage>
</organism>
<feature type="region of interest" description="Disordered" evidence="1">
    <location>
        <begin position="106"/>
        <end position="152"/>
    </location>
</feature>
<dbReference type="Pfam" id="PF23324">
    <property type="entry name" value="DUF7086"/>
    <property type="match status" value="1"/>
</dbReference>
<gene>
    <name evidence="3" type="ORF">PHAVU_009G009300g</name>
</gene>
<protein>
    <recommendedName>
        <fullName evidence="2">DUF7086 domain-containing protein</fullName>
    </recommendedName>
</protein>
<name>V7ATQ5_PHAVU</name>
<evidence type="ECO:0000313" key="4">
    <source>
        <dbReference type="Proteomes" id="UP000000226"/>
    </source>
</evidence>
<dbReference type="InterPro" id="IPR055513">
    <property type="entry name" value="DUF7086"/>
</dbReference>
<dbReference type="EMBL" id="CM002296">
    <property type="protein sequence ID" value="ESW07988.1"/>
    <property type="molecule type" value="Genomic_DNA"/>
</dbReference>
<dbReference type="eggNOG" id="ENOG502RK6X">
    <property type="taxonomic scope" value="Eukaryota"/>
</dbReference>
<accession>V7ATQ5</accession>
<keyword evidence="4" id="KW-1185">Reference proteome</keyword>
<evidence type="ECO:0000259" key="2">
    <source>
        <dbReference type="Pfam" id="PF23324"/>
    </source>
</evidence>
<sequence length="313" mass="35735">MTVEEEEHLTRVTRIEEQQRLIQVTTEEKIDLNLSLRCGGSKMIESVSFKETPTPYLFLPPVNPYQTNVSLMKMQMFSPNPNPNPNVIIDPNPSMASFFKNNNNSVSLASSSHNTDPPNAANPPNAEKTVSAAKGSVRRSRRTSSGRRCKKVRKTVPEPFPWATNKRATVHSQQYLLENNVRTIKGKIHCKKCDKDFELGLDLEEKLGEICKLIEKKNGFWHNRAPAGWLNPVFPKCAFCGRQTTTRPIIEKNKKEINWLFLFLGQMLGCCTLDHLKYFCKHNDIHRTGAKDRLLYLTYTNLVKQLVPDFSNS</sequence>
<dbReference type="STRING" id="3885.V7ATQ5"/>
<evidence type="ECO:0000313" key="3">
    <source>
        <dbReference type="EMBL" id="ESW07988.1"/>
    </source>
</evidence>
<proteinExistence type="predicted"/>
<dbReference type="Gramene" id="ESW07988">
    <property type="protein sequence ID" value="ESW07988"/>
    <property type="gene ID" value="PHAVU_009G009300g"/>
</dbReference>
<reference evidence="4" key="1">
    <citation type="journal article" date="2014" name="Nat. Genet.">
        <title>A reference genome for common bean and genome-wide analysis of dual domestications.</title>
        <authorList>
            <person name="Schmutz J."/>
            <person name="McClean P.E."/>
            <person name="Mamidi S."/>
            <person name="Wu G.A."/>
            <person name="Cannon S.B."/>
            <person name="Grimwood J."/>
            <person name="Jenkins J."/>
            <person name="Shu S."/>
            <person name="Song Q."/>
            <person name="Chavarro C."/>
            <person name="Torres-Torres M."/>
            <person name="Geffroy V."/>
            <person name="Moghaddam S.M."/>
            <person name="Gao D."/>
            <person name="Abernathy B."/>
            <person name="Barry K."/>
            <person name="Blair M."/>
            <person name="Brick M.A."/>
            <person name="Chovatia M."/>
            <person name="Gepts P."/>
            <person name="Goodstein D.M."/>
            <person name="Gonzales M."/>
            <person name="Hellsten U."/>
            <person name="Hyten D.L."/>
            <person name="Jia G."/>
            <person name="Kelly J.D."/>
            <person name="Kudrna D."/>
            <person name="Lee R."/>
            <person name="Richard M.M."/>
            <person name="Miklas P.N."/>
            <person name="Osorno J.M."/>
            <person name="Rodrigues J."/>
            <person name="Thareau V."/>
            <person name="Urrea C.A."/>
            <person name="Wang M."/>
            <person name="Yu Y."/>
            <person name="Zhang M."/>
            <person name="Wing R.A."/>
            <person name="Cregan P.B."/>
            <person name="Rokhsar D.S."/>
            <person name="Jackson S.A."/>
        </authorList>
    </citation>
    <scope>NUCLEOTIDE SEQUENCE [LARGE SCALE GENOMIC DNA]</scope>
    <source>
        <strain evidence="4">cv. G19833</strain>
    </source>
</reference>
<dbReference type="PANTHER" id="PTHR34272">
    <property type="entry name" value="EXPRESSED PROTEIN"/>
    <property type="match status" value="1"/>
</dbReference>
<dbReference type="PANTHER" id="PTHR34272:SF1">
    <property type="entry name" value="EXPRESSED PROTEIN"/>
    <property type="match status" value="1"/>
</dbReference>
<evidence type="ECO:0000256" key="1">
    <source>
        <dbReference type="SAM" id="MobiDB-lite"/>
    </source>
</evidence>
<dbReference type="OMA" id="RAPSEWI"/>
<feature type="domain" description="DUF7086" evidence="2">
    <location>
        <begin position="174"/>
        <end position="306"/>
    </location>
</feature>
<feature type="compositionally biased region" description="Basic residues" evidence="1">
    <location>
        <begin position="136"/>
        <end position="152"/>
    </location>
</feature>
<dbReference type="AlphaFoldDB" id="V7ATQ5"/>
<dbReference type="OrthoDB" id="1900495at2759"/>